<feature type="coiled-coil region" evidence="1">
    <location>
        <begin position="676"/>
        <end position="703"/>
    </location>
</feature>
<keyword evidence="6" id="KW-1185">Reference proteome</keyword>
<feature type="transmembrane region" description="Helical" evidence="3">
    <location>
        <begin position="477"/>
        <end position="496"/>
    </location>
</feature>
<keyword evidence="3" id="KW-0812">Transmembrane</keyword>
<keyword evidence="1" id="KW-0175">Coiled coil</keyword>
<dbReference type="OrthoDB" id="310870at2759"/>
<dbReference type="GeneID" id="19469666"/>
<keyword evidence="3" id="KW-1133">Transmembrane helix</keyword>
<feature type="region of interest" description="Disordered" evidence="2">
    <location>
        <begin position="611"/>
        <end position="637"/>
    </location>
</feature>
<dbReference type="RefSeq" id="XP_008077912.1">
    <property type="nucleotide sequence ID" value="XM_008079721.1"/>
</dbReference>
<protein>
    <recommendedName>
        <fullName evidence="4">Calcium channel YVC1-like C-terminal transmembrane domain-containing protein</fullName>
    </recommendedName>
</protein>
<proteinExistence type="predicted"/>
<evidence type="ECO:0000256" key="1">
    <source>
        <dbReference type="SAM" id="Coils"/>
    </source>
</evidence>
<feature type="transmembrane region" description="Helical" evidence="3">
    <location>
        <begin position="384"/>
        <end position="403"/>
    </location>
</feature>
<gene>
    <name evidence="5" type="ORF">GLAREA_10620</name>
</gene>
<dbReference type="PANTHER" id="PTHR35859">
    <property type="entry name" value="NONSELECTIVE CATION CHANNEL PROTEIN"/>
    <property type="match status" value="1"/>
</dbReference>
<organism evidence="5 6">
    <name type="scientific">Glarea lozoyensis (strain ATCC 20868 / MF5171)</name>
    <dbReference type="NCBI Taxonomy" id="1116229"/>
    <lineage>
        <taxon>Eukaryota</taxon>
        <taxon>Fungi</taxon>
        <taxon>Dikarya</taxon>
        <taxon>Ascomycota</taxon>
        <taxon>Pezizomycotina</taxon>
        <taxon>Leotiomycetes</taxon>
        <taxon>Helotiales</taxon>
        <taxon>Helotiaceae</taxon>
        <taxon>Glarea</taxon>
    </lineage>
</organism>
<name>S3DB14_GLAL2</name>
<evidence type="ECO:0000256" key="2">
    <source>
        <dbReference type="SAM" id="MobiDB-lite"/>
    </source>
</evidence>
<feature type="transmembrane region" description="Helical" evidence="3">
    <location>
        <begin position="342"/>
        <end position="363"/>
    </location>
</feature>
<reference evidence="5 6" key="1">
    <citation type="journal article" date="2013" name="BMC Genomics">
        <title>Genomics-driven discovery of the pneumocandin biosynthetic gene cluster in the fungus Glarea lozoyensis.</title>
        <authorList>
            <person name="Chen L."/>
            <person name="Yue Q."/>
            <person name="Zhang X."/>
            <person name="Xiang M."/>
            <person name="Wang C."/>
            <person name="Li S."/>
            <person name="Che Y."/>
            <person name="Ortiz-Lopez F.J."/>
            <person name="Bills G.F."/>
            <person name="Liu X."/>
            <person name="An Z."/>
        </authorList>
    </citation>
    <scope>NUCLEOTIDE SEQUENCE [LARGE SCALE GENOMIC DNA]</scope>
    <source>
        <strain evidence="6">ATCC 20868 / MF5171</strain>
    </source>
</reference>
<dbReference type="KEGG" id="glz:GLAREA_10620"/>
<keyword evidence="3" id="KW-0472">Membrane</keyword>
<dbReference type="AlphaFoldDB" id="S3DB14"/>
<evidence type="ECO:0000259" key="4">
    <source>
        <dbReference type="Pfam" id="PF23317"/>
    </source>
</evidence>
<feature type="domain" description="Calcium channel YVC1-like C-terminal transmembrane" evidence="4">
    <location>
        <begin position="289"/>
        <end position="578"/>
    </location>
</feature>
<dbReference type="OMA" id="GYACEFV"/>
<dbReference type="InterPro" id="IPR056336">
    <property type="entry name" value="YVC1_C"/>
</dbReference>
<accession>S3DB14</accession>
<dbReference type="PANTHER" id="PTHR35859:SF5">
    <property type="entry name" value="ION TRANSPORT DOMAIN-CONTAINING PROTEIN"/>
    <property type="match status" value="1"/>
</dbReference>
<evidence type="ECO:0000313" key="6">
    <source>
        <dbReference type="Proteomes" id="UP000016922"/>
    </source>
</evidence>
<dbReference type="Pfam" id="PF23317">
    <property type="entry name" value="YVC1_C"/>
    <property type="match status" value="1"/>
</dbReference>
<dbReference type="InterPro" id="IPR052971">
    <property type="entry name" value="TRP_calcium_channel"/>
</dbReference>
<evidence type="ECO:0000256" key="3">
    <source>
        <dbReference type="SAM" id="Phobius"/>
    </source>
</evidence>
<dbReference type="HOGENOM" id="CLU_014699_0_0_1"/>
<evidence type="ECO:0000313" key="5">
    <source>
        <dbReference type="EMBL" id="EPE34925.1"/>
    </source>
</evidence>
<feature type="transmembrane region" description="Helical" evidence="3">
    <location>
        <begin position="415"/>
        <end position="437"/>
    </location>
</feature>
<feature type="transmembrane region" description="Helical" evidence="3">
    <location>
        <begin position="280"/>
        <end position="301"/>
    </location>
</feature>
<sequence>MSDAGSAPGSLIDDLFTGEQWLSDLPKIGPEDHFVDVVRELSIFFVDEINLPYSFEQFRTTAAGNKLRNLVDYLIINTKNKVIISALLTLKWHFSTLDADDPKINETRATACEIVAWRYLSRLSEREAVDFCLYEIEPLTDMDQSIQSSSTAVSERSMLLPRFASRRQTAISRPATSRRTELEAAMLNMGSTPIVRKNSDAKHAVQDPTSSFIGLTALEIAVVSDSKKFLSQAIIQKIITGIWKGDIYFWEDLNEHSVKQPQFYNRAESKPYARLKVPKYIKTFEFIFFVCFLILYYVVLMERDMYRIYPSEIMLYIWFAAFAYDEFSEFIGAGTMVYSVDIWNAFDSIIILIGAAFMGLRAVGMIKHNDDIVNTAFDILSLEALFMVPRLCSLLSLLPYFATLIPCLKAMMTDFIKFMVIVGIIQIGFLTTFSLLARETFSMREMNWTLTRVFFGASGEGFNIMNEIDPRLGPPLMIIYVCMTNILLITSLVCVMRESFSRIFANAREEQIYVYSVYVLEASTSNSLTHFFPPLNLIPLFFVKPLRIFLAPHHLRLLRIHLLRISHIPIVSIIWLLEHLPGRKYHSGEALFSSHIPESTQLLLDAVKTRENRAKGKSAGKSNADSARGRSYVSGSQTRVQSNMTGGAIDHEEFTSGGMLKNVDVEIPGPECAVEIAMVKERETELEEKVAALSVQIAELTALIMKSQNTGGFGD</sequence>
<dbReference type="eggNOG" id="ENOG502R4J4">
    <property type="taxonomic scope" value="Eukaryota"/>
</dbReference>
<dbReference type="Proteomes" id="UP000016922">
    <property type="component" value="Unassembled WGS sequence"/>
</dbReference>
<dbReference type="EMBL" id="KE145355">
    <property type="protein sequence ID" value="EPE34925.1"/>
    <property type="molecule type" value="Genomic_DNA"/>
</dbReference>